<dbReference type="EMBL" id="BBMS01000086">
    <property type="protein sequence ID" value="GAL30170.1"/>
    <property type="molecule type" value="Genomic_DNA"/>
</dbReference>
<dbReference type="Proteomes" id="UP000029223">
    <property type="component" value="Unassembled WGS sequence"/>
</dbReference>
<gene>
    <name evidence="1" type="ORF">JCM19239_6803</name>
</gene>
<evidence type="ECO:0000313" key="1">
    <source>
        <dbReference type="EMBL" id="GAL30170.1"/>
    </source>
</evidence>
<reference evidence="2" key="1">
    <citation type="submission" date="2014-09" db="EMBL/GenBank/DDBJ databases">
        <title>Vibrio variabilis JCM 19239. (C206) whole genome shotgun sequence.</title>
        <authorList>
            <person name="Sawabe T."/>
            <person name="Meirelles P."/>
            <person name="Nakanishi M."/>
            <person name="Sayaka M."/>
            <person name="Hattori M."/>
            <person name="Ohkuma M."/>
        </authorList>
    </citation>
    <scope>NUCLEOTIDE SEQUENCE [LARGE SCALE GENOMIC DNA]</scope>
    <source>
        <strain evidence="2">JCM 19239</strain>
    </source>
</reference>
<keyword evidence="2" id="KW-1185">Reference proteome</keyword>
<organism evidence="1 2">
    <name type="scientific">Vibrio variabilis</name>
    <dbReference type="NCBI Taxonomy" id="990271"/>
    <lineage>
        <taxon>Bacteria</taxon>
        <taxon>Pseudomonadati</taxon>
        <taxon>Pseudomonadota</taxon>
        <taxon>Gammaproteobacteria</taxon>
        <taxon>Vibrionales</taxon>
        <taxon>Vibrionaceae</taxon>
        <taxon>Vibrio</taxon>
    </lineage>
</organism>
<protein>
    <submittedName>
        <fullName evidence="1">Uncharacterized protein</fullName>
    </submittedName>
</protein>
<accession>A0ABQ0JPA9</accession>
<proteinExistence type="predicted"/>
<sequence>MNRTHLIIPCTAQKAKISEECLEISQVKSDKMDQTIEHG</sequence>
<name>A0ABQ0JPA9_9VIBR</name>
<evidence type="ECO:0000313" key="2">
    <source>
        <dbReference type="Proteomes" id="UP000029223"/>
    </source>
</evidence>
<comment type="caution">
    <text evidence="1">The sequence shown here is derived from an EMBL/GenBank/DDBJ whole genome shotgun (WGS) entry which is preliminary data.</text>
</comment>